<dbReference type="Gene3D" id="2.60.120.330">
    <property type="entry name" value="B-lactam Antibiotic, Isopenicillin N Synthase, Chain"/>
    <property type="match status" value="1"/>
</dbReference>
<proteinExistence type="inferred from homology"/>
<accession>A0A0P1KM58</accession>
<dbReference type="InterPro" id="IPR044861">
    <property type="entry name" value="IPNS-like_FE2OG_OXY"/>
</dbReference>
<reference evidence="4" key="1">
    <citation type="submission" date="2015-10" db="EMBL/GenBank/DDBJ databases">
        <authorList>
            <person name="Devillers H."/>
        </authorList>
    </citation>
    <scope>NUCLEOTIDE SEQUENCE [LARGE SCALE GENOMIC DNA]</scope>
</reference>
<dbReference type="SUPFAM" id="SSF51197">
    <property type="entry name" value="Clavaminate synthase-like"/>
    <property type="match status" value="1"/>
</dbReference>
<evidence type="ECO:0000256" key="1">
    <source>
        <dbReference type="RuleBase" id="RU003682"/>
    </source>
</evidence>
<name>A0A0P1KM58_9SACH</name>
<gene>
    <name evidence="3" type="ORF">LAQU0_S02e01464g</name>
</gene>
<dbReference type="Pfam" id="PF14226">
    <property type="entry name" value="DIOX_N"/>
    <property type="match status" value="1"/>
</dbReference>
<dbReference type="GO" id="GO:0044283">
    <property type="term" value="P:small molecule biosynthetic process"/>
    <property type="evidence" value="ECO:0007669"/>
    <property type="project" value="UniProtKB-ARBA"/>
</dbReference>
<evidence type="ECO:0000313" key="4">
    <source>
        <dbReference type="Proteomes" id="UP000236544"/>
    </source>
</evidence>
<sequence>MSKVLKVVDISKPIESISDTLLEAAREQGFLFVEGHDFTQEEVDTLFALSKQFFEETPADVKSQYSINKNNVGYTHFTNEQLDPRKARDFKEGYNFGFINFKTGQFNINEDEYLGKKSTNSQDTSSSKNEVPPFFRSKQEIISRTSQKLHATATRILEVMTKGLQVEDPEFFTSKHRPDKPSGCVFRMLRYPLIREDLDASLDYDPTIRAGAHTDYGSLTLLFQREGQQGLQLQTGNAEDNDGWAEVPFVRSQYEGKAPPLVVNFGDLLSYWTNGVLKSTVHRVKFSPGESRESDRYSIVFFVHPENSTLLTPVPSELVASAGNGAAPPTITAAQHLQERLAATYESRT</sequence>
<dbReference type="EMBL" id="LN890542">
    <property type="protein sequence ID" value="CUS20923.1"/>
    <property type="molecule type" value="Genomic_DNA"/>
</dbReference>
<keyword evidence="1" id="KW-0560">Oxidoreductase</keyword>
<keyword evidence="1" id="KW-0408">Iron</keyword>
<dbReference type="OrthoDB" id="288590at2759"/>
<dbReference type="PANTHER" id="PTHR47990">
    <property type="entry name" value="2-OXOGLUTARATE (2OG) AND FE(II)-DEPENDENT OXYGENASE SUPERFAMILY PROTEIN-RELATED"/>
    <property type="match status" value="1"/>
</dbReference>
<protein>
    <submittedName>
        <fullName evidence="3">LAQU0S02e01464g1_1</fullName>
    </submittedName>
</protein>
<dbReference type="Proteomes" id="UP000236544">
    <property type="component" value="Unassembled WGS sequence"/>
</dbReference>
<feature type="domain" description="Fe2OG dioxygenase" evidence="2">
    <location>
        <begin position="180"/>
        <end position="305"/>
    </location>
</feature>
<dbReference type="AlphaFoldDB" id="A0A0P1KM58"/>
<dbReference type="PROSITE" id="PS51471">
    <property type="entry name" value="FE2OG_OXY"/>
    <property type="match status" value="1"/>
</dbReference>
<dbReference type="InterPro" id="IPR026992">
    <property type="entry name" value="DIOX_N"/>
</dbReference>
<dbReference type="GO" id="GO:0046872">
    <property type="term" value="F:metal ion binding"/>
    <property type="evidence" value="ECO:0007669"/>
    <property type="project" value="UniProtKB-KW"/>
</dbReference>
<keyword evidence="4" id="KW-1185">Reference proteome</keyword>
<keyword evidence="1" id="KW-0479">Metal-binding</keyword>
<comment type="similarity">
    <text evidence="1">Belongs to the iron/ascorbate-dependent oxidoreductase family.</text>
</comment>
<dbReference type="InterPro" id="IPR050231">
    <property type="entry name" value="Iron_ascorbate_oxido_reductase"/>
</dbReference>
<dbReference type="InterPro" id="IPR005123">
    <property type="entry name" value="Oxoglu/Fe-dep_dioxygenase_dom"/>
</dbReference>
<evidence type="ECO:0000313" key="3">
    <source>
        <dbReference type="EMBL" id="CUS20923.1"/>
    </source>
</evidence>
<dbReference type="Pfam" id="PF03171">
    <property type="entry name" value="2OG-FeII_Oxy"/>
    <property type="match status" value="1"/>
</dbReference>
<dbReference type="InterPro" id="IPR027443">
    <property type="entry name" value="IPNS-like_sf"/>
</dbReference>
<dbReference type="GO" id="GO:0016491">
    <property type="term" value="F:oxidoreductase activity"/>
    <property type="evidence" value="ECO:0007669"/>
    <property type="project" value="UniProtKB-KW"/>
</dbReference>
<organism evidence="3 4">
    <name type="scientific">Lachancea quebecensis</name>
    <dbReference type="NCBI Taxonomy" id="1654605"/>
    <lineage>
        <taxon>Eukaryota</taxon>
        <taxon>Fungi</taxon>
        <taxon>Dikarya</taxon>
        <taxon>Ascomycota</taxon>
        <taxon>Saccharomycotina</taxon>
        <taxon>Saccharomycetes</taxon>
        <taxon>Saccharomycetales</taxon>
        <taxon>Saccharomycetaceae</taxon>
        <taxon>Lachancea</taxon>
    </lineage>
</organism>
<evidence type="ECO:0000259" key="2">
    <source>
        <dbReference type="PROSITE" id="PS51471"/>
    </source>
</evidence>